<dbReference type="AlphaFoldDB" id="A0A8E2JUH8"/>
<keyword evidence="3" id="KW-1185">Reference proteome</keyword>
<dbReference type="EMBL" id="KV749326">
    <property type="protein sequence ID" value="OCL09963.1"/>
    <property type="molecule type" value="Genomic_DNA"/>
</dbReference>
<gene>
    <name evidence="2" type="ORF">AOQ84DRAFT_338147</name>
</gene>
<dbReference type="OrthoDB" id="3486565at2759"/>
<protein>
    <submittedName>
        <fullName evidence="2">HET-domain-containing protein</fullName>
    </submittedName>
</protein>
<accession>A0A8E2JUH8</accession>
<proteinExistence type="predicted"/>
<dbReference type="Pfam" id="PF06985">
    <property type="entry name" value="HET"/>
    <property type="match status" value="1"/>
</dbReference>
<evidence type="ECO:0000313" key="3">
    <source>
        <dbReference type="Proteomes" id="UP000250140"/>
    </source>
</evidence>
<sequence length="594" mass="66473">MPSPGVEDFDLDSIILSSKTFTLEFSSSETLSTIAQFTIEPAEDTENLVQKADLLSEFTGSEASLSQARQWLSHCVTFHNHHRSWDSDQWKSPTRVIDIGSATSDMEPRLIQTENKPLKDGYITLSHCWGSMQSLRLELGNEEDFQRSIPLTRLPLTFRHAITVARALLVQYIWIDALCIIQDSAEDWGREAEMMEKVYRRSLCNIAASDSKDGSGGLFFSRDKDTIAPYRFTCECDGVSNKSFYLTVGEAFWRSELQQSPLYRRAWVLQEQLLAPRTLHFTKEGIAWECHDLTASELYPFGLHGLRLDSTIMQLRETISQSGSLVLLGETHKSLGTSALPVDPGDFLLSWGLVVEMYTECALTFPGDKLVAIAGVTQPFTQMLGEHLAGLWRYYLPFELLWSVDSSLGDVAVRPSQYRAPSWSWASVEGPVSYIMVKQAYGLLDNGIFPWATVIDAKVEYKPGSQAEVVGGSLSIKGRLGQCTWRILAGFVATITSVANVDGLSDGASPTTLWDDAYIYFDEPEKINKLERDTPSIFCLLLSVNDQPEGSCHLIGLVLRRDEHKYWRVGVFTTGNTEVYAAMKELAEQTISIL</sequence>
<feature type="domain" description="Heterokaryon incompatibility" evidence="1">
    <location>
        <begin position="122"/>
        <end position="271"/>
    </location>
</feature>
<name>A0A8E2JUH8_9PEZI</name>
<reference evidence="2 3" key="1">
    <citation type="journal article" date="2016" name="Nat. Commun.">
        <title>Ectomycorrhizal ecology is imprinted in the genome of the dominant symbiotic fungus Cenococcum geophilum.</title>
        <authorList>
            <consortium name="DOE Joint Genome Institute"/>
            <person name="Peter M."/>
            <person name="Kohler A."/>
            <person name="Ohm R.A."/>
            <person name="Kuo A."/>
            <person name="Krutzmann J."/>
            <person name="Morin E."/>
            <person name="Arend M."/>
            <person name="Barry K.W."/>
            <person name="Binder M."/>
            <person name="Choi C."/>
            <person name="Clum A."/>
            <person name="Copeland A."/>
            <person name="Grisel N."/>
            <person name="Haridas S."/>
            <person name="Kipfer T."/>
            <person name="LaButti K."/>
            <person name="Lindquist E."/>
            <person name="Lipzen A."/>
            <person name="Maire R."/>
            <person name="Meier B."/>
            <person name="Mihaltcheva S."/>
            <person name="Molinier V."/>
            <person name="Murat C."/>
            <person name="Poggeler S."/>
            <person name="Quandt C.A."/>
            <person name="Sperisen C."/>
            <person name="Tritt A."/>
            <person name="Tisserant E."/>
            <person name="Crous P.W."/>
            <person name="Henrissat B."/>
            <person name="Nehls U."/>
            <person name="Egli S."/>
            <person name="Spatafora J.W."/>
            <person name="Grigoriev I.V."/>
            <person name="Martin F.M."/>
        </authorList>
    </citation>
    <scope>NUCLEOTIDE SEQUENCE [LARGE SCALE GENOMIC DNA]</scope>
    <source>
        <strain evidence="2 3">CBS 207.34</strain>
    </source>
</reference>
<dbReference type="Proteomes" id="UP000250140">
    <property type="component" value="Unassembled WGS sequence"/>
</dbReference>
<dbReference type="InterPro" id="IPR010730">
    <property type="entry name" value="HET"/>
</dbReference>
<evidence type="ECO:0000259" key="1">
    <source>
        <dbReference type="Pfam" id="PF06985"/>
    </source>
</evidence>
<dbReference type="PANTHER" id="PTHR33112">
    <property type="entry name" value="DOMAIN PROTEIN, PUTATIVE-RELATED"/>
    <property type="match status" value="1"/>
</dbReference>
<dbReference type="PANTHER" id="PTHR33112:SF10">
    <property type="entry name" value="TOL"/>
    <property type="match status" value="1"/>
</dbReference>
<organism evidence="2 3">
    <name type="scientific">Glonium stellatum</name>
    <dbReference type="NCBI Taxonomy" id="574774"/>
    <lineage>
        <taxon>Eukaryota</taxon>
        <taxon>Fungi</taxon>
        <taxon>Dikarya</taxon>
        <taxon>Ascomycota</taxon>
        <taxon>Pezizomycotina</taxon>
        <taxon>Dothideomycetes</taxon>
        <taxon>Pleosporomycetidae</taxon>
        <taxon>Gloniales</taxon>
        <taxon>Gloniaceae</taxon>
        <taxon>Glonium</taxon>
    </lineage>
</organism>
<evidence type="ECO:0000313" key="2">
    <source>
        <dbReference type="EMBL" id="OCL09963.1"/>
    </source>
</evidence>